<gene>
    <name evidence="1" type="ORF">MNBD_ALPHA11-530</name>
</gene>
<name>A0A3B0UPF4_9ZZZZ</name>
<accession>A0A3B0UPF4</accession>
<reference evidence="1" key="1">
    <citation type="submission" date="2018-06" db="EMBL/GenBank/DDBJ databases">
        <authorList>
            <person name="Zhirakovskaya E."/>
        </authorList>
    </citation>
    <scope>NUCLEOTIDE SEQUENCE</scope>
</reference>
<sequence length="129" mass="15191">ETQGMVLEATAQDAWVFDGNHHSTFEARVARADHVIFLDLPTWLRMWRVGARIWKYRGRTRPYMAPDCPERFDPYFMFYWVGGYYWRMRPKDLALMQSLPPHVTGVHLKSRRAVAGYVNGLQKEKGTKE</sequence>
<dbReference type="PANTHER" id="PTHR37816:SF3">
    <property type="entry name" value="MODULATES DNA TOPOLOGY"/>
    <property type="match status" value="1"/>
</dbReference>
<dbReference type="AlphaFoldDB" id="A0A3B0UPF4"/>
<proteinExistence type="predicted"/>
<organism evidence="1">
    <name type="scientific">hydrothermal vent metagenome</name>
    <dbReference type="NCBI Taxonomy" id="652676"/>
    <lineage>
        <taxon>unclassified sequences</taxon>
        <taxon>metagenomes</taxon>
        <taxon>ecological metagenomes</taxon>
    </lineage>
</organism>
<dbReference type="InterPro" id="IPR052922">
    <property type="entry name" value="Cytidylate_Kinase-2"/>
</dbReference>
<feature type="non-terminal residue" evidence="1">
    <location>
        <position position="1"/>
    </location>
</feature>
<dbReference type="PANTHER" id="PTHR37816">
    <property type="entry name" value="YALI0E33011P"/>
    <property type="match status" value="1"/>
</dbReference>
<protein>
    <submittedName>
        <fullName evidence="1">Uncharacterized protein</fullName>
    </submittedName>
</protein>
<dbReference type="EMBL" id="UOEQ01000390">
    <property type="protein sequence ID" value="VAW22004.1"/>
    <property type="molecule type" value="Genomic_DNA"/>
</dbReference>
<evidence type="ECO:0000313" key="1">
    <source>
        <dbReference type="EMBL" id="VAW22004.1"/>
    </source>
</evidence>